<dbReference type="FunFam" id="1.20.1250.20:FF:000532">
    <property type="entry name" value="SLC (SoLute Carrier) homolog"/>
    <property type="match status" value="1"/>
</dbReference>
<gene>
    <name evidence="7" type="ORF">HERILL_LOCUS12122</name>
</gene>
<protein>
    <recommendedName>
        <fullName evidence="6">Major facilitator superfamily (MFS) profile domain-containing protein</fullName>
    </recommendedName>
</protein>
<evidence type="ECO:0000256" key="5">
    <source>
        <dbReference type="SAM" id="Phobius"/>
    </source>
</evidence>
<evidence type="ECO:0000256" key="3">
    <source>
        <dbReference type="ARBA" id="ARBA00022989"/>
    </source>
</evidence>
<feature type="transmembrane region" description="Helical" evidence="5">
    <location>
        <begin position="350"/>
        <end position="372"/>
    </location>
</feature>
<dbReference type="InterPro" id="IPR036259">
    <property type="entry name" value="MFS_trans_sf"/>
</dbReference>
<dbReference type="PROSITE" id="PS50850">
    <property type="entry name" value="MFS"/>
    <property type="match status" value="1"/>
</dbReference>
<feature type="domain" description="Major facilitator superfamily (MFS) profile" evidence="6">
    <location>
        <begin position="1"/>
        <end position="408"/>
    </location>
</feature>
<dbReference type="Pfam" id="PF07690">
    <property type="entry name" value="MFS_1"/>
    <property type="match status" value="1"/>
</dbReference>
<dbReference type="PANTHER" id="PTHR11662">
    <property type="entry name" value="SOLUTE CARRIER FAMILY 17"/>
    <property type="match status" value="1"/>
</dbReference>
<feature type="transmembrane region" description="Helical" evidence="5">
    <location>
        <begin position="252"/>
        <end position="277"/>
    </location>
</feature>
<evidence type="ECO:0000259" key="6">
    <source>
        <dbReference type="PROSITE" id="PS50850"/>
    </source>
</evidence>
<reference evidence="7 8" key="1">
    <citation type="submission" date="2020-11" db="EMBL/GenBank/DDBJ databases">
        <authorList>
            <person name="Wallbank WR R."/>
            <person name="Pardo Diaz C."/>
            <person name="Kozak K."/>
            <person name="Martin S."/>
            <person name="Jiggins C."/>
            <person name="Moest M."/>
            <person name="Warren A I."/>
            <person name="Generalovic N T."/>
            <person name="Byers J.R.P. K."/>
            <person name="Montejo-Kovacevich G."/>
            <person name="Yen C E."/>
        </authorList>
    </citation>
    <scope>NUCLEOTIDE SEQUENCE [LARGE SCALE GENOMIC DNA]</scope>
</reference>
<name>A0A7R8YZ27_HERIL</name>
<keyword evidence="2 5" id="KW-0812">Transmembrane</keyword>
<dbReference type="GO" id="GO:0016020">
    <property type="term" value="C:membrane"/>
    <property type="evidence" value="ECO:0007669"/>
    <property type="project" value="UniProtKB-SubCell"/>
</dbReference>
<dbReference type="OrthoDB" id="2985014at2759"/>
<feature type="transmembrane region" description="Helical" evidence="5">
    <location>
        <begin position="384"/>
        <end position="404"/>
    </location>
</feature>
<evidence type="ECO:0000313" key="7">
    <source>
        <dbReference type="EMBL" id="CAD7089582.1"/>
    </source>
</evidence>
<evidence type="ECO:0000256" key="1">
    <source>
        <dbReference type="ARBA" id="ARBA00004141"/>
    </source>
</evidence>
<feature type="transmembrane region" description="Helical" evidence="5">
    <location>
        <begin position="298"/>
        <end position="330"/>
    </location>
</feature>
<dbReference type="Proteomes" id="UP000594454">
    <property type="component" value="Chromosome 4"/>
</dbReference>
<feature type="transmembrane region" description="Helical" evidence="5">
    <location>
        <begin position="122"/>
        <end position="140"/>
    </location>
</feature>
<evidence type="ECO:0000256" key="2">
    <source>
        <dbReference type="ARBA" id="ARBA00022692"/>
    </source>
</evidence>
<accession>A0A7R8YZ27</accession>
<feature type="transmembrane region" description="Helical" evidence="5">
    <location>
        <begin position="87"/>
        <end position="110"/>
    </location>
</feature>
<feature type="transmembrane region" description="Helical" evidence="5">
    <location>
        <begin position="39"/>
        <end position="55"/>
    </location>
</feature>
<dbReference type="AlphaFoldDB" id="A0A7R8YZ27"/>
<dbReference type="GO" id="GO:0022857">
    <property type="term" value="F:transmembrane transporter activity"/>
    <property type="evidence" value="ECO:0007669"/>
    <property type="project" value="InterPro"/>
</dbReference>
<feature type="transmembrane region" description="Helical" evidence="5">
    <location>
        <begin position="62"/>
        <end position="81"/>
    </location>
</feature>
<dbReference type="InterPro" id="IPR011701">
    <property type="entry name" value="MFS"/>
</dbReference>
<dbReference type="GO" id="GO:0006820">
    <property type="term" value="P:monoatomic anion transport"/>
    <property type="evidence" value="ECO:0007669"/>
    <property type="project" value="TreeGrafter"/>
</dbReference>
<dbReference type="EMBL" id="LR899012">
    <property type="protein sequence ID" value="CAD7089582.1"/>
    <property type="molecule type" value="Genomic_DNA"/>
</dbReference>
<evidence type="ECO:0000256" key="4">
    <source>
        <dbReference type="ARBA" id="ARBA00023136"/>
    </source>
</evidence>
<dbReference type="InParanoid" id="A0A7R8YZ27"/>
<feature type="transmembrane region" description="Helical" evidence="5">
    <location>
        <begin position="152"/>
        <end position="173"/>
    </location>
</feature>
<keyword evidence="3 5" id="KW-1133">Transmembrane helix</keyword>
<dbReference type="InterPro" id="IPR050382">
    <property type="entry name" value="MFS_Na/Anion_cotransporter"/>
</dbReference>
<keyword evidence="4 5" id="KW-0472">Membrane</keyword>
<evidence type="ECO:0000313" key="8">
    <source>
        <dbReference type="Proteomes" id="UP000594454"/>
    </source>
</evidence>
<keyword evidence="8" id="KW-1185">Reference proteome</keyword>
<sequence>MSVDTIQKSSGNKTDSIEKRVYHSHYVWTPQEESTLLGAYYYGYVATSLFGGVICERLGARIVSGVCLAINSVLTFLTPVATGVHFAFLFTIRFMNGMFAGIAFPGNQFLIAKWSPPNERAIFTATIIGSSIGTLLTWVMSSLLSEAYGWDWAFYGAGFVSTIVMVFWFIIVFDEPADHWYIREEEREYIQESMKGLIMRKRVWPPFKQVASSVPFYAAIVLHYGHMWNLYFQLTSSPKFFREVLHFRLSTAAFYAGLPYLVRSITVFGFAAAADFIRRNNLLEITFTRKFFCVFSHILPAFTLLIMAAFCSNAYICLGLTTVCMGFNAAAVATNLINVQDLAPNFAATLYGIMNFFANTAGFLAPIMVAAITATKNTLVEWRLIFVINAFFYLIPGFLFIIFGSGELQPWNNLQKPAAYD</sequence>
<organism evidence="7 8">
    <name type="scientific">Hermetia illucens</name>
    <name type="common">Black soldier fly</name>
    <dbReference type="NCBI Taxonomy" id="343691"/>
    <lineage>
        <taxon>Eukaryota</taxon>
        <taxon>Metazoa</taxon>
        <taxon>Ecdysozoa</taxon>
        <taxon>Arthropoda</taxon>
        <taxon>Hexapoda</taxon>
        <taxon>Insecta</taxon>
        <taxon>Pterygota</taxon>
        <taxon>Neoptera</taxon>
        <taxon>Endopterygota</taxon>
        <taxon>Diptera</taxon>
        <taxon>Brachycera</taxon>
        <taxon>Stratiomyomorpha</taxon>
        <taxon>Stratiomyidae</taxon>
        <taxon>Hermetiinae</taxon>
        <taxon>Hermetia</taxon>
    </lineage>
</organism>
<proteinExistence type="predicted"/>
<dbReference type="InterPro" id="IPR020846">
    <property type="entry name" value="MFS_dom"/>
</dbReference>
<feature type="transmembrane region" description="Helical" evidence="5">
    <location>
        <begin position="210"/>
        <end position="232"/>
    </location>
</feature>
<dbReference type="Gene3D" id="1.20.1250.20">
    <property type="entry name" value="MFS general substrate transporter like domains"/>
    <property type="match status" value="2"/>
</dbReference>
<dbReference type="SUPFAM" id="SSF103473">
    <property type="entry name" value="MFS general substrate transporter"/>
    <property type="match status" value="1"/>
</dbReference>
<comment type="subcellular location">
    <subcellularLocation>
        <location evidence="1">Membrane</location>
        <topology evidence="1">Multi-pass membrane protein</topology>
    </subcellularLocation>
</comment>
<dbReference type="PANTHER" id="PTHR11662:SF336">
    <property type="entry name" value="LP19554P"/>
    <property type="match status" value="1"/>
</dbReference>